<evidence type="ECO:0000256" key="4">
    <source>
        <dbReference type="ARBA" id="ARBA00022989"/>
    </source>
</evidence>
<feature type="transmembrane region" description="Helical" evidence="6">
    <location>
        <begin position="230"/>
        <end position="251"/>
    </location>
</feature>
<keyword evidence="5 6" id="KW-0472">Membrane</keyword>
<evidence type="ECO:0000256" key="6">
    <source>
        <dbReference type="SAM" id="Phobius"/>
    </source>
</evidence>
<feature type="transmembrane region" description="Helical" evidence="6">
    <location>
        <begin position="284"/>
        <end position="302"/>
    </location>
</feature>
<comment type="similarity">
    <text evidence="2">Belongs to the drug/metabolite transporter (DMT) superfamily. 10 TMS drug/metabolite exporter (DME) (TC 2.A.7.3) family.</text>
</comment>
<feature type="transmembrane region" description="Helical" evidence="6">
    <location>
        <begin position="61"/>
        <end position="82"/>
    </location>
</feature>
<dbReference type="InterPro" id="IPR000620">
    <property type="entry name" value="EamA_dom"/>
</dbReference>
<feature type="transmembrane region" description="Helical" evidence="6">
    <location>
        <begin position="121"/>
        <end position="139"/>
    </location>
</feature>
<dbReference type="OrthoDB" id="9812899at2"/>
<feature type="domain" description="EamA" evidence="7">
    <location>
        <begin position="27"/>
        <end position="162"/>
    </location>
</feature>
<gene>
    <name evidence="8" type="ORF">SAMN04488095_1697</name>
</gene>
<evidence type="ECO:0000256" key="3">
    <source>
        <dbReference type="ARBA" id="ARBA00022692"/>
    </source>
</evidence>
<reference evidence="8 9" key="1">
    <citation type="submission" date="2016-10" db="EMBL/GenBank/DDBJ databases">
        <authorList>
            <person name="de Groot N.N."/>
        </authorList>
    </citation>
    <scope>NUCLEOTIDE SEQUENCE [LARGE SCALE GENOMIC DNA]</scope>
    <source>
        <strain evidence="8 9">DSM 19073</strain>
    </source>
</reference>
<evidence type="ECO:0000256" key="2">
    <source>
        <dbReference type="ARBA" id="ARBA00009853"/>
    </source>
</evidence>
<feature type="transmembrane region" description="Helical" evidence="6">
    <location>
        <begin position="94"/>
        <end position="115"/>
    </location>
</feature>
<evidence type="ECO:0000259" key="7">
    <source>
        <dbReference type="Pfam" id="PF00892"/>
    </source>
</evidence>
<dbReference type="GO" id="GO:0016020">
    <property type="term" value="C:membrane"/>
    <property type="evidence" value="ECO:0007669"/>
    <property type="project" value="UniProtKB-SubCell"/>
</dbReference>
<accession>A0A1I3M120</accession>
<feature type="transmembrane region" description="Helical" evidence="6">
    <location>
        <begin position="258"/>
        <end position="278"/>
    </location>
</feature>
<feature type="transmembrane region" description="Helical" evidence="6">
    <location>
        <begin position="26"/>
        <end position="49"/>
    </location>
</feature>
<dbReference type="SUPFAM" id="SSF103481">
    <property type="entry name" value="Multidrug resistance efflux transporter EmrE"/>
    <property type="match status" value="2"/>
</dbReference>
<sequence>MRKRRSCAGVWVSDGRPSVPTQATPTLAAIFMLVATMFIAATTLLAKALGTDTLGPGLPPFMVTFGRFAFAWATIVTIVAVARPRLTRPAVGLHIGRTACGFAGVTLMFAAAALIPLTDATAIVFLNPIFGMILAIPLLGERVGPWRWLAAIIALAGAAVLIRPGGSAVEAGALLALGAALALGMELIFIKRLSGREAPLQVLLVNNSLGLCLATAFAVVFWQTPTGPQWAAMAALGVLMACAQFCFVNAMARADASYVTPFSYLTLVFAGLYDGVIFGVVPDVVGLTGACLILTGAALLAWREGRRAKVPQSPVPSGPAPRPTPR</sequence>
<dbReference type="PANTHER" id="PTHR22911:SF6">
    <property type="entry name" value="SOLUTE CARRIER FAMILY 35 MEMBER G1"/>
    <property type="match status" value="1"/>
</dbReference>
<feature type="transmembrane region" description="Helical" evidence="6">
    <location>
        <begin position="171"/>
        <end position="190"/>
    </location>
</feature>
<dbReference type="Pfam" id="PF00892">
    <property type="entry name" value="EamA"/>
    <property type="match status" value="2"/>
</dbReference>
<dbReference type="InterPro" id="IPR037185">
    <property type="entry name" value="EmrE-like"/>
</dbReference>
<name>A0A1I3M120_9RHOB</name>
<dbReference type="EMBL" id="FORA01000002">
    <property type="protein sequence ID" value="SFI90658.1"/>
    <property type="molecule type" value="Genomic_DNA"/>
</dbReference>
<keyword evidence="9" id="KW-1185">Reference proteome</keyword>
<evidence type="ECO:0000256" key="1">
    <source>
        <dbReference type="ARBA" id="ARBA00004141"/>
    </source>
</evidence>
<evidence type="ECO:0000256" key="5">
    <source>
        <dbReference type="ARBA" id="ARBA00023136"/>
    </source>
</evidence>
<feature type="domain" description="EamA" evidence="7">
    <location>
        <begin position="172"/>
        <end position="301"/>
    </location>
</feature>
<comment type="subcellular location">
    <subcellularLocation>
        <location evidence="1">Membrane</location>
        <topology evidence="1">Multi-pass membrane protein</topology>
    </subcellularLocation>
</comment>
<keyword evidence="3 6" id="KW-0812">Transmembrane</keyword>
<feature type="transmembrane region" description="Helical" evidence="6">
    <location>
        <begin position="146"/>
        <end position="165"/>
    </location>
</feature>
<proteinExistence type="inferred from homology"/>
<keyword evidence="4 6" id="KW-1133">Transmembrane helix</keyword>
<dbReference type="STRING" id="390807.SAMN04488095_1697"/>
<evidence type="ECO:0000313" key="9">
    <source>
        <dbReference type="Proteomes" id="UP000199110"/>
    </source>
</evidence>
<evidence type="ECO:0000313" key="8">
    <source>
        <dbReference type="EMBL" id="SFI90658.1"/>
    </source>
</evidence>
<organism evidence="8 9">
    <name type="scientific">Jannaschia pohangensis</name>
    <dbReference type="NCBI Taxonomy" id="390807"/>
    <lineage>
        <taxon>Bacteria</taxon>
        <taxon>Pseudomonadati</taxon>
        <taxon>Pseudomonadota</taxon>
        <taxon>Alphaproteobacteria</taxon>
        <taxon>Rhodobacterales</taxon>
        <taxon>Roseobacteraceae</taxon>
        <taxon>Jannaschia</taxon>
    </lineage>
</organism>
<protein>
    <submittedName>
        <fullName evidence="8">EamA-like transporter family protein</fullName>
    </submittedName>
</protein>
<dbReference type="PANTHER" id="PTHR22911">
    <property type="entry name" value="ACYL-MALONYL CONDENSING ENZYME-RELATED"/>
    <property type="match status" value="1"/>
</dbReference>
<dbReference type="Proteomes" id="UP000199110">
    <property type="component" value="Unassembled WGS sequence"/>
</dbReference>
<feature type="transmembrane region" description="Helical" evidence="6">
    <location>
        <begin position="202"/>
        <end position="224"/>
    </location>
</feature>
<dbReference type="AlphaFoldDB" id="A0A1I3M120"/>